<name>A0AAV4UPB0_CAEEX</name>
<gene>
    <name evidence="1" type="ORF">CEXT_369761</name>
</gene>
<dbReference type="Proteomes" id="UP001054945">
    <property type="component" value="Unassembled WGS sequence"/>
</dbReference>
<organism evidence="1 2">
    <name type="scientific">Caerostris extrusa</name>
    <name type="common">Bark spider</name>
    <name type="synonym">Caerostris bankana</name>
    <dbReference type="NCBI Taxonomy" id="172846"/>
    <lineage>
        <taxon>Eukaryota</taxon>
        <taxon>Metazoa</taxon>
        <taxon>Ecdysozoa</taxon>
        <taxon>Arthropoda</taxon>
        <taxon>Chelicerata</taxon>
        <taxon>Arachnida</taxon>
        <taxon>Araneae</taxon>
        <taxon>Araneomorphae</taxon>
        <taxon>Entelegynae</taxon>
        <taxon>Araneoidea</taxon>
        <taxon>Araneidae</taxon>
        <taxon>Caerostris</taxon>
    </lineage>
</organism>
<dbReference type="AlphaFoldDB" id="A0AAV4UPB0"/>
<reference evidence="1 2" key="1">
    <citation type="submission" date="2021-06" db="EMBL/GenBank/DDBJ databases">
        <title>Caerostris extrusa draft genome.</title>
        <authorList>
            <person name="Kono N."/>
            <person name="Arakawa K."/>
        </authorList>
    </citation>
    <scope>NUCLEOTIDE SEQUENCE [LARGE SCALE GENOMIC DNA]</scope>
</reference>
<accession>A0AAV4UPB0</accession>
<keyword evidence="2" id="KW-1185">Reference proteome</keyword>
<dbReference type="EMBL" id="BPLR01013215">
    <property type="protein sequence ID" value="GIY59555.1"/>
    <property type="molecule type" value="Genomic_DNA"/>
</dbReference>
<evidence type="ECO:0000313" key="2">
    <source>
        <dbReference type="Proteomes" id="UP001054945"/>
    </source>
</evidence>
<proteinExistence type="predicted"/>
<evidence type="ECO:0000313" key="1">
    <source>
        <dbReference type="EMBL" id="GIY59555.1"/>
    </source>
</evidence>
<comment type="caution">
    <text evidence="1">The sequence shown here is derived from an EMBL/GenBank/DDBJ whole genome shotgun (WGS) entry which is preliminary data.</text>
</comment>
<sequence length="102" mass="11173">MEVLCSHTSMSHAPFGAANSTSHTTHYTVLVGAYGAEQHRFGQQRGIGRERCEEATPHATAPAKNKVFEVELTTGFGLQSIPTIVKAKRVVSEHFTQRTNPH</sequence>
<protein>
    <submittedName>
        <fullName evidence="1">Uncharacterized protein</fullName>
    </submittedName>
</protein>